<reference evidence="1 3" key="1">
    <citation type="submission" date="2017-12" db="EMBL/GenBank/DDBJ databases">
        <title>High-resolution comparative analysis of great ape genomes.</title>
        <authorList>
            <person name="Pollen A."/>
            <person name="Hastie A."/>
            <person name="Hormozdiari F."/>
            <person name="Dougherty M."/>
            <person name="Liu R."/>
            <person name="Chaisson M."/>
            <person name="Hoppe E."/>
            <person name="Hill C."/>
            <person name="Pang A."/>
            <person name="Hillier L."/>
            <person name="Baker C."/>
            <person name="Armstrong J."/>
            <person name="Shendure J."/>
            <person name="Paten B."/>
            <person name="Wilson R."/>
            <person name="Chao H."/>
            <person name="Schneider V."/>
            <person name="Ventura M."/>
            <person name="Kronenberg Z."/>
            <person name="Murali S."/>
            <person name="Gordon D."/>
            <person name="Cantsilieris S."/>
            <person name="Munson K."/>
            <person name="Nelson B."/>
            <person name="Raja A."/>
            <person name="Underwood J."/>
            <person name="Diekhans M."/>
            <person name="Fiddes I."/>
            <person name="Haussler D."/>
            <person name="Eichler E."/>
        </authorList>
    </citation>
    <scope>NUCLEOTIDE SEQUENCE [LARGE SCALE GENOMIC DNA]</scope>
    <source>
        <strain evidence="1">Yerkes chimp pedigree #C0471</strain>
        <tissue evidence="1">Blood</tissue>
    </source>
</reference>
<sequence length="40" mass="4351">MTVRNIASICNMEEPPALGSPGWTLLAPPLVRAFGELRLE</sequence>
<evidence type="ECO:0000313" key="2">
    <source>
        <dbReference type="EMBL" id="PNI82441.1"/>
    </source>
</evidence>
<dbReference type="EMBL" id="NBAG03000215">
    <property type="protein sequence ID" value="PNI82440.1"/>
    <property type="molecule type" value="Genomic_DNA"/>
</dbReference>
<name>A0A2J8PEJ7_PANTR</name>
<organism evidence="1 3">
    <name type="scientific">Pan troglodytes</name>
    <name type="common">Chimpanzee</name>
    <dbReference type="NCBI Taxonomy" id="9598"/>
    <lineage>
        <taxon>Eukaryota</taxon>
        <taxon>Metazoa</taxon>
        <taxon>Chordata</taxon>
        <taxon>Craniata</taxon>
        <taxon>Vertebrata</taxon>
        <taxon>Euteleostomi</taxon>
        <taxon>Mammalia</taxon>
        <taxon>Eutheria</taxon>
        <taxon>Euarchontoglires</taxon>
        <taxon>Primates</taxon>
        <taxon>Haplorrhini</taxon>
        <taxon>Catarrhini</taxon>
        <taxon>Hominidae</taxon>
        <taxon>Pan</taxon>
    </lineage>
</organism>
<evidence type="ECO:0000313" key="1">
    <source>
        <dbReference type="EMBL" id="PNI82440.1"/>
    </source>
</evidence>
<evidence type="ECO:0000313" key="3">
    <source>
        <dbReference type="Proteomes" id="UP000236370"/>
    </source>
</evidence>
<gene>
    <name evidence="1" type="ORF">CK820_G0003173</name>
</gene>
<protein>
    <submittedName>
        <fullName evidence="1">USP46 isoform 3</fullName>
    </submittedName>
    <submittedName>
        <fullName evidence="2">USP46 isoform 4</fullName>
    </submittedName>
</protein>
<comment type="caution">
    <text evidence="1">The sequence shown here is derived from an EMBL/GenBank/DDBJ whole genome shotgun (WGS) entry which is preliminary data.</text>
</comment>
<dbReference type="Proteomes" id="UP000236370">
    <property type="component" value="Unassembled WGS sequence"/>
</dbReference>
<dbReference type="AlphaFoldDB" id="A0A2J8PEJ7"/>
<dbReference type="EMBL" id="NBAG03000215">
    <property type="protein sequence ID" value="PNI82441.1"/>
    <property type="molecule type" value="Genomic_DNA"/>
</dbReference>
<accession>A0A2J8PEJ7</accession>
<proteinExistence type="predicted"/>